<dbReference type="OrthoDB" id="9813951at2"/>
<dbReference type="Pfam" id="PF06429">
    <property type="entry name" value="Flg_bbr_C"/>
    <property type="match status" value="1"/>
</dbReference>
<dbReference type="EMBL" id="SLXO01000009">
    <property type="protein sequence ID" value="TCP32553.1"/>
    <property type="molecule type" value="Genomic_DNA"/>
</dbReference>
<dbReference type="InterPro" id="IPR010930">
    <property type="entry name" value="Flg_bb/hook_C_dom"/>
</dbReference>
<comment type="caution">
    <text evidence="4">The sequence shown here is derived from an EMBL/GenBank/DDBJ whole genome shotgun (WGS) entry which is preliminary data.</text>
</comment>
<dbReference type="RefSeq" id="WP_132709039.1">
    <property type="nucleotide sequence ID" value="NZ_JACIGF010000009.1"/>
</dbReference>
<gene>
    <name evidence="4" type="ORF">EV659_10945</name>
</gene>
<proteinExistence type="inferred from homology"/>
<dbReference type="GO" id="GO:0030694">
    <property type="term" value="C:bacterial-type flagellum basal body, rod"/>
    <property type="evidence" value="ECO:0007669"/>
    <property type="project" value="UniProtKB-UniRule"/>
</dbReference>
<dbReference type="InParanoid" id="A0A4R2PBP5"/>
<keyword evidence="4" id="KW-0282">Flagellum</keyword>
<protein>
    <recommendedName>
        <fullName evidence="2">Flagellar basal-body rod protein FlgC</fullName>
    </recommendedName>
</protein>
<evidence type="ECO:0000259" key="3">
    <source>
        <dbReference type="Pfam" id="PF06429"/>
    </source>
</evidence>
<keyword evidence="2" id="KW-0975">Bacterial flagellum</keyword>
<dbReference type="AlphaFoldDB" id="A0A4R2PBP5"/>
<comment type="similarity">
    <text evidence="1">Belongs to the flagella basal body rod proteins family.</text>
</comment>
<name>A0A4R2PBP5_RHOSA</name>
<dbReference type="GO" id="GO:0071973">
    <property type="term" value="P:bacterial-type flagellum-dependent cell motility"/>
    <property type="evidence" value="ECO:0007669"/>
    <property type="project" value="UniProtKB-UniRule"/>
</dbReference>
<sequence length="135" mass="14793">MDIEKAMMVSAAGLRAQSVRMRIIAENMANADSTALRPGDDPYRRKVVTFKNTLDDQMGVNKVGVHKIDEDKSAFGSRYEPGHPAADASGYVATTNVKGLVEAIDMQQAQRSYKANLNTMDSTKRMAVATVELLR</sequence>
<evidence type="ECO:0000256" key="1">
    <source>
        <dbReference type="ARBA" id="ARBA00009677"/>
    </source>
</evidence>
<dbReference type="InterPro" id="IPR006299">
    <property type="entry name" value="FlgC"/>
</dbReference>
<keyword evidence="4" id="KW-0966">Cell projection</keyword>
<evidence type="ECO:0000313" key="5">
    <source>
        <dbReference type="Proteomes" id="UP000295399"/>
    </source>
</evidence>
<evidence type="ECO:0000256" key="2">
    <source>
        <dbReference type="RuleBase" id="RU362062"/>
    </source>
</evidence>
<evidence type="ECO:0000313" key="4">
    <source>
        <dbReference type="EMBL" id="TCP32553.1"/>
    </source>
</evidence>
<comment type="subunit">
    <text evidence="2">The basal body constitutes a major portion of the flagellar organelle and consists of four rings (L,P,S, and M) mounted on a central rod. The rod consists of about 26 subunits of FlgG in the distal portion, and FlgB, FlgC and FlgF are thought to build up the proximal portion of the rod with about 6 subunits each.</text>
</comment>
<comment type="subcellular location">
    <subcellularLocation>
        <location evidence="2">Bacterial flagellum basal body</location>
    </subcellularLocation>
</comment>
<organism evidence="4 5">
    <name type="scientific">Rhodothalassium salexigens DSM 2132</name>
    <dbReference type="NCBI Taxonomy" id="1188247"/>
    <lineage>
        <taxon>Bacteria</taxon>
        <taxon>Pseudomonadati</taxon>
        <taxon>Pseudomonadota</taxon>
        <taxon>Alphaproteobacteria</taxon>
        <taxon>Rhodothalassiales</taxon>
        <taxon>Rhodothalassiaceae</taxon>
        <taxon>Rhodothalassium</taxon>
    </lineage>
</organism>
<keyword evidence="5" id="KW-1185">Reference proteome</keyword>
<dbReference type="NCBIfam" id="TIGR01395">
    <property type="entry name" value="FlgC"/>
    <property type="match status" value="1"/>
</dbReference>
<accession>A0A4R2PBP5</accession>
<keyword evidence="4" id="KW-0969">Cilium</keyword>
<feature type="domain" description="Flagellar basal-body/hook protein C-terminal" evidence="3">
    <location>
        <begin position="89"/>
        <end position="127"/>
    </location>
</feature>
<dbReference type="Proteomes" id="UP000295399">
    <property type="component" value="Unassembled WGS sequence"/>
</dbReference>
<reference evidence="4 5" key="1">
    <citation type="submission" date="2019-03" db="EMBL/GenBank/DDBJ databases">
        <title>Genomic Encyclopedia of Type Strains, Phase IV (KMG-IV): sequencing the most valuable type-strain genomes for metagenomic binning, comparative biology and taxonomic classification.</title>
        <authorList>
            <person name="Goeker M."/>
        </authorList>
    </citation>
    <scope>NUCLEOTIDE SEQUENCE [LARGE SCALE GENOMIC DNA]</scope>
    <source>
        <strain evidence="4 5">DSM 2132</strain>
    </source>
</reference>
<dbReference type="FunCoup" id="A0A4R2PBP5">
    <property type="interactions" value="88"/>
</dbReference>